<evidence type="ECO:0000313" key="2">
    <source>
        <dbReference type="Proteomes" id="UP000249633"/>
    </source>
</evidence>
<dbReference type="AlphaFoldDB" id="A0A2W5FLT1"/>
<comment type="caution">
    <text evidence="1">The sequence shown here is derived from an EMBL/GenBank/DDBJ whole genome shotgun (WGS) entry which is preliminary data.</text>
</comment>
<dbReference type="EMBL" id="QFOD01000014">
    <property type="protein sequence ID" value="PZP30469.1"/>
    <property type="molecule type" value="Genomic_DNA"/>
</dbReference>
<proteinExistence type="predicted"/>
<name>A0A2W5FLT1_9BURK</name>
<gene>
    <name evidence="1" type="ORF">DI603_15205</name>
</gene>
<organism evidence="1 2">
    <name type="scientific">Roseateles depolymerans</name>
    <dbReference type="NCBI Taxonomy" id="76731"/>
    <lineage>
        <taxon>Bacteria</taxon>
        <taxon>Pseudomonadati</taxon>
        <taxon>Pseudomonadota</taxon>
        <taxon>Betaproteobacteria</taxon>
        <taxon>Burkholderiales</taxon>
        <taxon>Sphaerotilaceae</taxon>
        <taxon>Roseateles</taxon>
    </lineage>
</organism>
<sequence length="67" mass="7270">MKAETINWHELPQDGLPDARTTVLISTAHAGVDSGYYDGEEWRWAESGGIVGEPVQAWADRPAGVTC</sequence>
<evidence type="ECO:0000313" key="1">
    <source>
        <dbReference type="EMBL" id="PZP30469.1"/>
    </source>
</evidence>
<protein>
    <submittedName>
        <fullName evidence="1">Uncharacterized protein</fullName>
    </submittedName>
</protein>
<reference evidence="1 2" key="1">
    <citation type="submission" date="2017-08" db="EMBL/GenBank/DDBJ databases">
        <title>Infants hospitalized years apart are colonized by the same room-sourced microbial strains.</title>
        <authorList>
            <person name="Brooks B."/>
            <person name="Olm M.R."/>
            <person name="Firek B.A."/>
            <person name="Baker R."/>
            <person name="Thomas B.C."/>
            <person name="Morowitz M.J."/>
            <person name="Banfield J.F."/>
        </authorList>
    </citation>
    <scope>NUCLEOTIDE SEQUENCE [LARGE SCALE GENOMIC DNA]</scope>
    <source>
        <strain evidence="1">S2_012_000_R2_81</strain>
    </source>
</reference>
<dbReference type="Proteomes" id="UP000249633">
    <property type="component" value="Unassembled WGS sequence"/>
</dbReference>
<accession>A0A2W5FLT1</accession>